<accession>A0A0N5ABA6</accession>
<feature type="region of interest" description="Disordered" evidence="1">
    <location>
        <begin position="1"/>
        <end position="93"/>
    </location>
</feature>
<keyword evidence="2" id="KW-1185">Reference proteome</keyword>
<dbReference type="Pfam" id="PF04004">
    <property type="entry name" value="Leo1"/>
    <property type="match status" value="1"/>
</dbReference>
<protein>
    <submittedName>
        <fullName evidence="3">Leo1-like protein</fullName>
    </submittedName>
</protein>
<dbReference type="GO" id="GO:1990269">
    <property type="term" value="F:RNA polymerase II C-terminal domain phosphoserine binding"/>
    <property type="evidence" value="ECO:0007669"/>
    <property type="project" value="TreeGrafter"/>
</dbReference>
<feature type="region of interest" description="Disordered" evidence="1">
    <location>
        <begin position="300"/>
        <end position="326"/>
    </location>
</feature>
<evidence type="ECO:0000313" key="3">
    <source>
        <dbReference type="WBParaSite" id="SMUV_0000143201-mRNA-1"/>
    </source>
</evidence>
<organism evidence="2 3">
    <name type="scientific">Syphacia muris</name>
    <dbReference type="NCBI Taxonomy" id="451379"/>
    <lineage>
        <taxon>Eukaryota</taxon>
        <taxon>Metazoa</taxon>
        <taxon>Ecdysozoa</taxon>
        <taxon>Nematoda</taxon>
        <taxon>Chromadorea</taxon>
        <taxon>Rhabditida</taxon>
        <taxon>Spirurina</taxon>
        <taxon>Oxyuridomorpha</taxon>
        <taxon>Oxyuroidea</taxon>
        <taxon>Oxyuridae</taxon>
        <taxon>Syphacia</taxon>
    </lineage>
</organism>
<dbReference type="PANTHER" id="PTHR23146">
    <property type="entry name" value="LEO1 PROTEIN"/>
    <property type="match status" value="1"/>
</dbReference>
<dbReference type="WBParaSite" id="SMUV_0000143201-mRNA-1">
    <property type="protein sequence ID" value="SMUV_0000143201-mRNA-1"/>
    <property type="gene ID" value="SMUV_0000143201"/>
</dbReference>
<feature type="compositionally biased region" description="Acidic residues" evidence="1">
    <location>
        <begin position="50"/>
        <end position="74"/>
    </location>
</feature>
<name>A0A0N5ABA6_9BILA</name>
<feature type="compositionally biased region" description="Basic and acidic residues" evidence="1">
    <location>
        <begin position="303"/>
        <end position="320"/>
    </location>
</feature>
<dbReference type="AlphaFoldDB" id="A0A0N5ABA6"/>
<dbReference type="Proteomes" id="UP000046393">
    <property type="component" value="Unplaced"/>
</dbReference>
<dbReference type="GO" id="GO:0016593">
    <property type="term" value="C:Cdc73/Paf1 complex"/>
    <property type="evidence" value="ECO:0007669"/>
    <property type="project" value="InterPro"/>
</dbReference>
<evidence type="ECO:0000256" key="1">
    <source>
        <dbReference type="SAM" id="MobiDB-lite"/>
    </source>
</evidence>
<dbReference type="GO" id="GO:0006368">
    <property type="term" value="P:transcription elongation by RNA polymerase II"/>
    <property type="evidence" value="ECO:0007669"/>
    <property type="project" value="InterPro"/>
</dbReference>
<evidence type="ECO:0000313" key="2">
    <source>
        <dbReference type="Proteomes" id="UP000046393"/>
    </source>
</evidence>
<feature type="compositionally biased region" description="Basic and acidic residues" evidence="1">
    <location>
        <begin position="1"/>
        <end position="10"/>
    </location>
</feature>
<dbReference type="PANTHER" id="PTHR23146:SF0">
    <property type="entry name" value="RNA POLYMERASE-ASSOCIATED PROTEIN LEO1"/>
    <property type="match status" value="1"/>
</dbReference>
<dbReference type="InterPro" id="IPR007149">
    <property type="entry name" value="Leo1"/>
</dbReference>
<reference evidence="3" key="1">
    <citation type="submission" date="2017-02" db="UniProtKB">
        <authorList>
            <consortium name="WormBaseParasite"/>
        </authorList>
    </citation>
    <scope>IDENTIFICATION</scope>
</reference>
<feature type="compositionally biased region" description="Acidic residues" evidence="1">
    <location>
        <begin position="21"/>
        <end position="30"/>
    </location>
</feature>
<sequence>TVDSSEDKRQPQNHFCAQISSDDDDDDDSDGGGGETLENAENAGTGREQDLDDIDLSDSNNDENEEDRLTEDDIIGPRLYADPDAQDEEQDVRPPTIVEVNTARIDPSFTSSGLYFVKLPNFLSVDSRPFDHEHYEDEIDEDEYLDEEGRARLKLKVENTLRWRYRLDDEGNLTKQSNANIIRWSDGTMSLKLGNELFDVQCQPMQRDNHLFMRQGAGLQGHKLVFRPFSTDSVTHRKVTLSMADRTNKSQKVKVLNNVGQDPEAQKAVWYFEPFNFCEEGIASIKRRYKAAAFDEAPIIGRSDSEESDSQRLHDAQKDSDESDSDQVCFPASCCKFFIMVNRLFLITGKAHSEKEKGHY</sequence>
<proteinExistence type="predicted"/>
<dbReference type="STRING" id="451379.A0A0N5ABA6"/>
<dbReference type="GO" id="GO:0032968">
    <property type="term" value="P:positive regulation of transcription elongation by RNA polymerase II"/>
    <property type="evidence" value="ECO:0007669"/>
    <property type="project" value="TreeGrafter"/>
</dbReference>